<evidence type="ECO:0000313" key="3">
    <source>
        <dbReference type="Proteomes" id="UP000273811"/>
    </source>
</evidence>
<dbReference type="EMBL" id="QYTU02000004">
    <property type="protein sequence ID" value="RWR13997.1"/>
    <property type="molecule type" value="Genomic_DNA"/>
</dbReference>
<reference evidence="2" key="1">
    <citation type="submission" date="2018-12" db="EMBL/GenBank/DDBJ databases">
        <authorList>
            <person name="Sun L."/>
            <person name="Chen Z."/>
        </authorList>
    </citation>
    <scope>NUCLEOTIDE SEQUENCE [LARGE SCALE GENOMIC DNA]</scope>
    <source>
        <strain evidence="2">DSM 16012</strain>
    </source>
</reference>
<evidence type="ECO:0000313" key="2">
    <source>
        <dbReference type="EMBL" id="RWR13997.1"/>
    </source>
</evidence>
<dbReference type="OrthoDB" id="2588856at2"/>
<dbReference type="Pfam" id="PF13349">
    <property type="entry name" value="DUF4097"/>
    <property type="match status" value="1"/>
</dbReference>
<dbReference type="Proteomes" id="UP000273811">
    <property type="component" value="Unassembled WGS sequence"/>
</dbReference>
<protein>
    <recommendedName>
        <fullName evidence="1">DUF4097 domain-containing protein</fullName>
    </recommendedName>
</protein>
<dbReference type="InterPro" id="IPR025164">
    <property type="entry name" value="Toastrack_DUF4097"/>
</dbReference>
<comment type="caution">
    <text evidence="2">The sequence shown here is derived from an EMBL/GenBank/DDBJ whole genome shotgun (WGS) entry which is preliminary data.</text>
</comment>
<proteinExistence type="predicted"/>
<dbReference type="AlphaFoldDB" id="A0A443J0N7"/>
<sequence>MNVLKKVSIIALALLIVGIVGSVLTFKSKMTTADVSEAKTIHDSHFTKIDVKTTNSRIEIIPTKDSTVTAELSGKRGKGKKYKFDADVKDDTLYVKLKDRQMLFTFDITPPLALKVYIPEKEYDSIRLKSDNGRISTEKIRAKEFAADTDNGRVKLKDIQGSNVTAVSNNGRIEAKSVKASSFTARSDNGKIILEDVDGKISGITNNGHISLVTDNLDRPIELETDNGGIEIQAAKEPKNASFDVRVDNGKVDIFGQTFRGDASIGKGEHVIKLKTNNGSIKVSK</sequence>
<feature type="domain" description="DUF4097" evidence="1">
    <location>
        <begin position="47"/>
        <end position="283"/>
    </location>
</feature>
<dbReference type="PANTHER" id="PTHR34094:SF1">
    <property type="entry name" value="PROTEIN FAM185A"/>
    <property type="match status" value="1"/>
</dbReference>
<evidence type="ECO:0000259" key="1">
    <source>
        <dbReference type="Pfam" id="PF13349"/>
    </source>
</evidence>
<gene>
    <name evidence="2" type="ORF">D4N35_003640</name>
</gene>
<organism evidence="2 3">
    <name type="scientific">Siminovitchia fortis</name>
    <dbReference type="NCBI Taxonomy" id="254758"/>
    <lineage>
        <taxon>Bacteria</taxon>
        <taxon>Bacillati</taxon>
        <taxon>Bacillota</taxon>
        <taxon>Bacilli</taxon>
        <taxon>Bacillales</taxon>
        <taxon>Bacillaceae</taxon>
        <taxon>Siminovitchia</taxon>
    </lineage>
</organism>
<keyword evidence="3" id="KW-1185">Reference proteome</keyword>
<dbReference type="RefSeq" id="WP_120070126.1">
    <property type="nucleotide sequence ID" value="NZ_CP126113.1"/>
</dbReference>
<name>A0A443J0N7_9BACI</name>
<accession>A0A443J0N7</accession>
<dbReference type="PANTHER" id="PTHR34094">
    <property type="match status" value="1"/>
</dbReference>